<proteinExistence type="predicted"/>
<gene>
    <name evidence="2" type="primary">LOC101506020</name>
</gene>
<accession>A0A1S3EBS7</accession>
<evidence type="ECO:0000313" key="2">
    <source>
        <dbReference type="RefSeq" id="XP_012572868.1"/>
    </source>
</evidence>
<sequence>MCDQVSDTTSPSHLNISAIFFPKNNKSGEDYVGGLNLDDFVAFINEKCGTNRDEQGQLTSKAGIVTSLDTLMKEFVSADDDEKKKVVFSRLE</sequence>
<protein>
    <submittedName>
        <fullName evidence="2">Probable protein disulfide-isomerase A6 isoform X2</fullName>
    </submittedName>
</protein>
<organism evidence="1 2">
    <name type="scientific">Cicer arietinum</name>
    <name type="common">Chickpea</name>
    <name type="synonym">Garbanzo</name>
    <dbReference type="NCBI Taxonomy" id="3827"/>
    <lineage>
        <taxon>Eukaryota</taxon>
        <taxon>Viridiplantae</taxon>
        <taxon>Streptophyta</taxon>
        <taxon>Embryophyta</taxon>
        <taxon>Tracheophyta</taxon>
        <taxon>Spermatophyta</taxon>
        <taxon>Magnoliopsida</taxon>
        <taxon>eudicotyledons</taxon>
        <taxon>Gunneridae</taxon>
        <taxon>Pentapetalae</taxon>
        <taxon>rosids</taxon>
        <taxon>fabids</taxon>
        <taxon>Fabales</taxon>
        <taxon>Fabaceae</taxon>
        <taxon>Papilionoideae</taxon>
        <taxon>50 kb inversion clade</taxon>
        <taxon>NPAAA clade</taxon>
        <taxon>Hologalegina</taxon>
        <taxon>IRL clade</taxon>
        <taxon>Cicereae</taxon>
        <taxon>Cicer</taxon>
    </lineage>
</organism>
<dbReference type="Proteomes" id="UP000087171">
    <property type="component" value="Chromosome Ca6"/>
</dbReference>
<reference evidence="2" key="2">
    <citation type="submission" date="2025-08" db="UniProtKB">
        <authorList>
            <consortium name="RefSeq"/>
        </authorList>
    </citation>
    <scope>IDENTIFICATION</scope>
    <source>
        <tissue evidence="2">Etiolated seedlings</tissue>
    </source>
</reference>
<dbReference type="RefSeq" id="XP_012572868.1">
    <property type="nucleotide sequence ID" value="XM_012717414.2"/>
</dbReference>
<name>A0A1S3EBS7_CICAR</name>
<dbReference type="OrthoDB" id="1692549at2759"/>
<dbReference type="AlphaFoldDB" id="A0A1S3EBS7"/>
<dbReference type="GeneID" id="101506020"/>
<evidence type="ECO:0000313" key="1">
    <source>
        <dbReference type="Proteomes" id="UP000087171"/>
    </source>
</evidence>
<reference evidence="1" key="1">
    <citation type="journal article" date="2013" name="Nat. Biotechnol.">
        <title>Draft genome sequence of chickpea (Cicer arietinum) provides a resource for trait improvement.</title>
        <authorList>
            <person name="Varshney R.K."/>
            <person name="Song C."/>
            <person name="Saxena R.K."/>
            <person name="Azam S."/>
            <person name="Yu S."/>
            <person name="Sharpe A.G."/>
            <person name="Cannon S."/>
            <person name="Baek J."/>
            <person name="Rosen B.D."/>
            <person name="Tar'an B."/>
            <person name="Millan T."/>
            <person name="Zhang X."/>
            <person name="Ramsay L.D."/>
            <person name="Iwata A."/>
            <person name="Wang Y."/>
            <person name="Nelson W."/>
            <person name="Farmer A.D."/>
            <person name="Gaur P.M."/>
            <person name="Soderlund C."/>
            <person name="Penmetsa R.V."/>
            <person name="Xu C."/>
            <person name="Bharti A.K."/>
            <person name="He W."/>
            <person name="Winter P."/>
            <person name="Zhao S."/>
            <person name="Hane J.K."/>
            <person name="Carrasquilla-Garcia N."/>
            <person name="Condie J.A."/>
            <person name="Upadhyaya H.D."/>
            <person name="Luo M.C."/>
            <person name="Thudi M."/>
            <person name="Gowda C.L."/>
            <person name="Singh N.P."/>
            <person name="Lichtenzveig J."/>
            <person name="Gali K.K."/>
            <person name="Rubio J."/>
            <person name="Nadarajan N."/>
            <person name="Dolezel J."/>
            <person name="Bansal K.C."/>
            <person name="Xu X."/>
            <person name="Edwards D."/>
            <person name="Zhang G."/>
            <person name="Kahl G."/>
            <person name="Gil J."/>
            <person name="Singh K.B."/>
            <person name="Datta S.K."/>
            <person name="Jackson S.A."/>
            <person name="Wang J."/>
            <person name="Cook D.R."/>
        </authorList>
    </citation>
    <scope>NUCLEOTIDE SEQUENCE [LARGE SCALE GENOMIC DNA]</scope>
    <source>
        <strain evidence="1">cv. CDC Frontier</strain>
    </source>
</reference>
<keyword evidence="1" id="KW-1185">Reference proteome</keyword>